<dbReference type="PANTHER" id="PTHR12537">
    <property type="entry name" value="RNA BINDING PROTEIN PUMILIO-RELATED"/>
    <property type="match status" value="1"/>
</dbReference>
<comment type="caution">
    <text evidence="9">The sequence shown here is derived from an EMBL/GenBank/DDBJ whole genome shotgun (WGS) entry which is preliminary data.</text>
</comment>
<dbReference type="InterPro" id="IPR033712">
    <property type="entry name" value="Pumilio_RNA-bd"/>
</dbReference>
<dbReference type="PROSITE" id="PS50302">
    <property type="entry name" value="PUM"/>
    <property type="match status" value="8"/>
</dbReference>
<evidence type="ECO:0000256" key="2">
    <source>
        <dbReference type="ARBA" id="ARBA00022490"/>
    </source>
</evidence>
<dbReference type="AlphaFoldDB" id="A0A2T7PFD8"/>
<evidence type="ECO:0000256" key="6">
    <source>
        <dbReference type="SAM" id="MobiDB-lite"/>
    </source>
</evidence>
<dbReference type="InterPro" id="IPR011989">
    <property type="entry name" value="ARM-like"/>
</dbReference>
<accession>A0A2T7PFD8</accession>
<dbReference type="SMART" id="SM00025">
    <property type="entry name" value="Pumilio"/>
    <property type="match status" value="8"/>
</dbReference>
<feature type="compositionally biased region" description="Basic and acidic residues" evidence="6">
    <location>
        <begin position="62"/>
        <end position="76"/>
    </location>
</feature>
<dbReference type="OrthoDB" id="6103348at2759"/>
<feature type="region of interest" description="Disordered" evidence="6">
    <location>
        <begin position="46"/>
        <end position="87"/>
    </location>
</feature>
<dbReference type="GO" id="GO:0003730">
    <property type="term" value="F:mRNA 3'-UTR binding"/>
    <property type="evidence" value="ECO:0007669"/>
    <property type="project" value="TreeGrafter"/>
</dbReference>
<proteinExistence type="predicted"/>
<feature type="compositionally biased region" description="Basic residues" evidence="6">
    <location>
        <begin position="49"/>
        <end position="58"/>
    </location>
</feature>
<dbReference type="EMBL" id="PZQS01000004">
    <property type="protein sequence ID" value="PVD32123.1"/>
    <property type="molecule type" value="Genomic_DNA"/>
</dbReference>
<keyword evidence="7" id="KW-0812">Transmembrane</keyword>
<dbReference type="GO" id="GO:0010608">
    <property type="term" value="P:post-transcriptional regulation of gene expression"/>
    <property type="evidence" value="ECO:0007669"/>
    <property type="project" value="TreeGrafter"/>
</dbReference>
<dbReference type="STRING" id="400727.A0A2T7PFD8"/>
<gene>
    <name evidence="9" type="ORF">C0Q70_07551</name>
</gene>
<keyword evidence="2" id="KW-0963">Cytoplasm</keyword>
<protein>
    <recommendedName>
        <fullName evidence="8">PUM-HD domain-containing protein</fullName>
    </recommendedName>
</protein>
<evidence type="ECO:0000256" key="7">
    <source>
        <dbReference type="SAM" id="Phobius"/>
    </source>
</evidence>
<dbReference type="InterPro" id="IPR033133">
    <property type="entry name" value="PUM-HD"/>
</dbReference>
<feature type="repeat" description="Pumilio" evidence="5">
    <location>
        <begin position="1073"/>
        <end position="1108"/>
    </location>
</feature>
<dbReference type="Pfam" id="PF00806">
    <property type="entry name" value="PUF"/>
    <property type="match status" value="8"/>
</dbReference>
<keyword evidence="7" id="KW-1133">Transmembrane helix</keyword>
<feature type="region of interest" description="Disordered" evidence="6">
    <location>
        <begin position="407"/>
        <end position="431"/>
    </location>
</feature>
<feature type="compositionally biased region" description="Polar residues" evidence="6">
    <location>
        <begin position="134"/>
        <end position="155"/>
    </location>
</feature>
<feature type="domain" description="PUM-HD" evidence="8">
    <location>
        <begin position="873"/>
        <end position="1213"/>
    </location>
</feature>
<dbReference type="Gene3D" id="1.20.1070.10">
    <property type="entry name" value="Rhodopsin 7-helix transmembrane proteins"/>
    <property type="match status" value="1"/>
</dbReference>
<feature type="repeat" description="Pumilio" evidence="5">
    <location>
        <begin position="1148"/>
        <end position="1187"/>
    </location>
</feature>
<feature type="repeat" description="Pumilio" evidence="5">
    <location>
        <begin position="1037"/>
        <end position="1072"/>
    </location>
</feature>
<keyword evidence="7" id="KW-0472">Membrane</keyword>
<evidence type="ECO:0000256" key="4">
    <source>
        <dbReference type="ARBA" id="ARBA00022884"/>
    </source>
</evidence>
<dbReference type="CDD" id="cd07920">
    <property type="entry name" value="Pumilio"/>
    <property type="match status" value="1"/>
</dbReference>
<dbReference type="PROSITE" id="PS50303">
    <property type="entry name" value="PUM_HD"/>
    <property type="match status" value="1"/>
</dbReference>
<dbReference type="GO" id="GO:0005737">
    <property type="term" value="C:cytoplasm"/>
    <property type="evidence" value="ECO:0007669"/>
    <property type="project" value="UniProtKB-SubCell"/>
</dbReference>
<organism evidence="9 10">
    <name type="scientific">Pomacea canaliculata</name>
    <name type="common">Golden apple snail</name>
    <dbReference type="NCBI Taxonomy" id="400727"/>
    <lineage>
        <taxon>Eukaryota</taxon>
        <taxon>Metazoa</taxon>
        <taxon>Spiralia</taxon>
        <taxon>Lophotrochozoa</taxon>
        <taxon>Mollusca</taxon>
        <taxon>Gastropoda</taxon>
        <taxon>Caenogastropoda</taxon>
        <taxon>Architaenioglossa</taxon>
        <taxon>Ampullarioidea</taxon>
        <taxon>Ampullariidae</taxon>
        <taxon>Pomacea</taxon>
    </lineage>
</organism>
<keyword evidence="4" id="KW-0694">RNA-binding</keyword>
<feature type="region of interest" description="Disordered" evidence="6">
    <location>
        <begin position="606"/>
        <end position="656"/>
    </location>
</feature>
<dbReference type="InterPro" id="IPR001313">
    <property type="entry name" value="Pumilio_RNA-bd_rpt"/>
</dbReference>
<evidence type="ECO:0000256" key="3">
    <source>
        <dbReference type="ARBA" id="ARBA00022737"/>
    </source>
</evidence>
<evidence type="ECO:0000313" key="10">
    <source>
        <dbReference type="Proteomes" id="UP000245119"/>
    </source>
</evidence>
<dbReference type="PANTHER" id="PTHR12537:SF12">
    <property type="entry name" value="MATERNAL PROTEIN PUMILIO"/>
    <property type="match status" value="1"/>
</dbReference>
<comment type="subcellular location">
    <subcellularLocation>
        <location evidence="1">Cytoplasm</location>
    </subcellularLocation>
</comment>
<feature type="repeat" description="Pumilio" evidence="5">
    <location>
        <begin position="965"/>
        <end position="1000"/>
    </location>
</feature>
<feature type="repeat" description="Pumilio" evidence="5">
    <location>
        <begin position="1001"/>
        <end position="1036"/>
    </location>
</feature>
<name>A0A2T7PFD8_POMCA</name>
<evidence type="ECO:0000313" key="9">
    <source>
        <dbReference type="EMBL" id="PVD32123.1"/>
    </source>
</evidence>
<feature type="transmembrane region" description="Helical" evidence="7">
    <location>
        <begin position="6"/>
        <end position="32"/>
    </location>
</feature>
<dbReference type="FunFam" id="1.25.10.10:FF:000004">
    <property type="entry name" value="Pumilio homolog 1 isoform 2"/>
    <property type="match status" value="1"/>
</dbReference>
<keyword evidence="3" id="KW-0677">Repeat</keyword>
<keyword evidence="10" id="KW-1185">Reference proteome</keyword>
<dbReference type="SUPFAM" id="SSF48371">
    <property type="entry name" value="ARM repeat"/>
    <property type="match status" value="1"/>
</dbReference>
<dbReference type="Gene3D" id="1.25.10.10">
    <property type="entry name" value="Leucine-rich Repeat Variant"/>
    <property type="match status" value="1"/>
</dbReference>
<evidence type="ECO:0000256" key="5">
    <source>
        <dbReference type="PROSITE-ProRule" id="PRU00317"/>
    </source>
</evidence>
<feature type="repeat" description="Pumilio" evidence="5">
    <location>
        <begin position="893"/>
        <end position="928"/>
    </location>
</feature>
<feature type="transmembrane region" description="Helical" evidence="7">
    <location>
        <begin position="160"/>
        <end position="182"/>
    </location>
</feature>
<sequence length="1232" mass="135222">MAGTSSLHAFILFTIVIFVVVAGVNILLYALIALRMKSKRLKQQELRKLSRSSHRRSLCRAMSEDRPSEKLDRDPDSTGPVSPGTVPTARLLSITSSNGDDSDGQRAFFPPLSYTMSFISSASLGSLDDRDEGTSVNTGRTSVFSSKSGKSPRQGANTSLVFMLITIIYILSYPPYIVLNYLKLNGESWCGLRTDYPSAYIVAEVFRRSYMISSAASPLVYVDTDSKDAYYMPVPTMSAGSWEESQSIMSSVREMSGTRQSQGTRSQDDAMVGYFFQRPQTDAQMNAFPSKRWAVGDDSVIEQGRTITVQELERDFHGLSMQGPSREMNPSKKLWNLEDPSKVGEGAGKPGIFAPHPWTTRDDTWSGPAGMSQTSALGVNMVEYVLGGSPTNKGMDGSMNRIKGTYGGPQEVSVGLEEKKSKTPSPFEEERLEDKDALQTNGIMQNGLEDTGFRQHPKFTSNDEIKIVGGMRQENDFLESQPLGPQGFPLDASQFGTMGIDTLPFDYTSQLVPSIDSPNFNIDYTQMMQRQQQQLAMLPQQPFALTSQQQQLGLAHAALTPAPYLISAQDPYAVGIPIAGPAVIHPSQYYGLQTPWGIYPANLIQQPGTQQQGPQTIGSQQQPQMMRSQGGRPLTPSQQGDGMGTPNPPQVPPQQLQPANAGYQLLAPAYYDQNGQLVMGNPRGIGTPVRLVSPAPVLVSTGATNQQGFSPNSSLGYTQVTTSLFTPITTNLSINPQQQNGYSSTGLGALGSSTPGPIGQRRESFDVKRSQLSTMGGYYGGPLGNMAPSPGGPGSMLQAGQSMTPPPSLSGSSSNLSIIDLGGNGRPYSAAPGAEAKYRAGLISPANGFFGNTFFPTRNMPPRSASMSKEVTGRSRLLEDFRNNRIPNLQLKDLYNHVVEFSQDQHGSRFIQQKLERATPQEKVMVFNEILSAAYSLMTDVFGNYVIQKFFEFGSPDQKQTLAQRVRGHVLPLALQMYGCRVIQKALESIPADMQVEIVKELDGHVLKCVKDQNGNHVVQKCIECVEPKYLQFIIDAFKGQVFSLSTHPYGCRVIQRILEHCTPEQTAGVLAELHENTERLVQDQYGNYVIQHVLEHGRQEDRAKIVACIRGKVLPLSQHKFASNVVEKCVSHSSRAEKAMLIEEVCSMNDGHHSALYTMMKDQFANYVVQKMIDVAEPQQRKVLMHKIRPHIATLRKYTYGKHILAKLEKFFLKNSSDLGPIGIPPNSALS</sequence>
<reference evidence="9 10" key="1">
    <citation type="submission" date="2018-04" db="EMBL/GenBank/DDBJ databases">
        <title>The genome of golden apple snail Pomacea canaliculata provides insight into stress tolerance and invasive adaptation.</title>
        <authorList>
            <person name="Liu C."/>
            <person name="Liu B."/>
            <person name="Ren Y."/>
            <person name="Zhang Y."/>
            <person name="Wang H."/>
            <person name="Li S."/>
            <person name="Jiang F."/>
            <person name="Yin L."/>
            <person name="Zhang G."/>
            <person name="Qian W."/>
            <person name="Fan W."/>
        </authorList>
    </citation>
    <scope>NUCLEOTIDE SEQUENCE [LARGE SCALE GENOMIC DNA]</scope>
    <source>
        <strain evidence="9">SZHN2017</strain>
        <tissue evidence="9">Muscle</tissue>
    </source>
</reference>
<feature type="repeat" description="Pumilio" evidence="5">
    <location>
        <begin position="929"/>
        <end position="964"/>
    </location>
</feature>
<feature type="compositionally biased region" description="Low complexity" evidence="6">
    <location>
        <begin position="606"/>
        <end position="624"/>
    </location>
</feature>
<feature type="repeat" description="Pumilio" evidence="5">
    <location>
        <begin position="1109"/>
        <end position="1144"/>
    </location>
</feature>
<feature type="region of interest" description="Disordered" evidence="6">
    <location>
        <begin position="127"/>
        <end position="155"/>
    </location>
</feature>
<evidence type="ECO:0000259" key="8">
    <source>
        <dbReference type="PROSITE" id="PS50303"/>
    </source>
</evidence>
<evidence type="ECO:0000256" key="1">
    <source>
        <dbReference type="ARBA" id="ARBA00004496"/>
    </source>
</evidence>
<dbReference type="InterPro" id="IPR016024">
    <property type="entry name" value="ARM-type_fold"/>
</dbReference>
<dbReference type="Proteomes" id="UP000245119">
    <property type="component" value="Linkage Group LG4"/>
</dbReference>
<feature type="region of interest" description="Disordered" evidence="6">
    <location>
        <begin position="785"/>
        <end position="813"/>
    </location>
</feature>